<name>A0ABX9A4X4_9SPHN</name>
<dbReference type="EMBL" id="CP081294">
    <property type="protein sequence ID" value="QZD94867.1"/>
    <property type="molecule type" value="Genomic_DNA"/>
</dbReference>
<dbReference type="Proteomes" id="UP000824321">
    <property type="component" value="Chromosome"/>
</dbReference>
<accession>A0ABX9A4X4</accession>
<sequence>MSRSAARLWVTLASLGFGALVLFSGFDRYSEHQPGAARLVPQPFQANAARAGAAQTLSREGTGAARHAVQAIDADPLDGRGPAYLGAARLAAGERGASRSAFEAADSLGLREPLVQAFFFDEALSSDDHAEAARRLDILLRAHPAMASIDYFFGSLERTPEGRRQLASRLAGDPVWSAAYLEAFRSDDDVLRARARFLAEAAGDLALGCERVEPMVTELVDRNYLAEARALASAHCRVNGKGGWLADPQFEELGSASAFGWRRHGSGDVRIAVTGDSNKAVELESRAGVTRLVLSQPVVLEAGEYRVFARVSGSGPGRVLASLDCGTTRRPDSLGGSLGRGQLVASSGCADEVLGIWLRPGEGSVRLDDIRIERVGAQSSSNTP</sequence>
<protein>
    <submittedName>
        <fullName evidence="1">Uncharacterized protein</fullName>
    </submittedName>
</protein>
<proteinExistence type="predicted"/>
<dbReference type="RefSeq" id="WP_221430610.1">
    <property type="nucleotide sequence ID" value="NZ_CP081294.1"/>
</dbReference>
<organism evidence="1 2">
    <name type="scientific">Qipengyuania gelatinilytica</name>
    <dbReference type="NCBI Taxonomy" id="2867231"/>
    <lineage>
        <taxon>Bacteria</taxon>
        <taxon>Pseudomonadati</taxon>
        <taxon>Pseudomonadota</taxon>
        <taxon>Alphaproteobacteria</taxon>
        <taxon>Sphingomonadales</taxon>
        <taxon>Erythrobacteraceae</taxon>
        <taxon>Qipengyuania</taxon>
    </lineage>
</organism>
<gene>
    <name evidence="1" type="ORF">K3136_12390</name>
</gene>
<evidence type="ECO:0000313" key="2">
    <source>
        <dbReference type="Proteomes" id="UP000824321"/>
    </source>
</evidence>
<keyword evidence="2" id="KW-1185">Reference proteome</keyword>
<reference evidence="1 2" key="1">
    <citation type="submission" date="2021-08" db="EMBL/GenBank/DDBJ databases">
        <title>Comparative Genomics Analysis of the Genus Qipengyuania Reveals Extensive Genetic Diversity and Metabolic Versatility, Including the Description of Fifteen Novel Species.</title>
        <authorList>
            <person name="Liu Y."/>
        </authorList>
    </citation>
    <scope>NUCLEOTIDE SEQUENCE [LARGE SCALE GENOMIC DNA]</scope>
    <source>
        <strain evidence="1 2">1NDH1</strain>
    </source>
</reference>
<evidence type="ECO:0000313" key="1">
    <source>
        <dbReference type="EMBL" id="QZD94867.1"/>
    </source>
</evidence>